<proteinExistence type="predicted"/>
<accession>A0A4C1YJ62</accession>
<sequence length="237" mass="25620">MATVSFKFHLTSGPRRARDAKRALAPPHRDGTSDAGRAPFGQADLPKTSEVYREFVLITTRDGVFELLFYDKAARGRRSADDLIAQVGRALAADDSALITYSSEGPGGACARVAPLTAVTGYYVHSSRPGRPPKRASGVGLSLAATQFPPGHPFKKHRLENGEYSPYENGHMSGEWCLYEPVTREWSILSTASCGTSRGGVDLKRARNFVISVILTEGNRGPLRSTKAHSATNTTLE</sequence>
<organism evidence="2 3">
    <name type="scientific">Eumeta variegata</name>
    <name type="common">Bagworm moth</name>
    <name type="synonym">Eumeta japonica</name>
    <dbReference type="NCBI Taxonomy" id="151549"/>
    <lineage>
        <taxon>Eukaryota</taxon>
        <taxon>Metazoa</taxon>
        <taxon>Ecdysozoa</taxon>
        <taxon>Arthropoda</taxon>
        <taxon>Hexapoda</taxon>
        <taxon>Insecta</taxon>
        <taxon>Pterygota</taxon>
        <taxon>Neoptera</taxon>
        <taxon>Endopterygota</taxon>
        <taxon>Lepidoptera</taxon>
        <taxon>Glossata</taxon>
        <taxon>Ditrysia</taxon>
        <taxon>Tineoidea</taxon>
        <taxon>Psychidae</taxon>
        <taxon>Oiketicinae</taxon>
        <taxon>Eumeta</taxon>
    </lineage>
</organism>
<name>A0A4C1YJ62_EUMVA</name>
<protein>
    <submittedName>
        <fullName evidence="2">Uncharacterized protein</fullName>
    </submittedName>
</protein>
<reference evidence="2 3" key="1">
    <citation type="journal article" date="2019" name="Commun. Biol.">
        <title>The bagworm genome reveals a unique fibroin gene that provides high tensile strength.</title>
        <authorList>
            <person name="Kono N."/>
            <person name="Nakamura H."/>
            <person name="Ohtoshi R."/>
            <person name="Tomita M."/>
            <person name="Numata K."/>
            <person name="Arakawa K."/>
        </authorList>
    </citation>
    <scope>NUCLEOTIDE SEQUENCE [LARGE SCALE GENOMIC DNA]</scope>
</reference>
<evidence type="ECO:0000313" key="2">
    <source>
        <dbReference type="EMBL" id="GBP74669.1"/>
    </source>
</evidence>
<evidence type="ECO:0000256" key="1">
    <source>
        <dbReference type="SAM" id="MobiDB-lite"/>
    </source>
</evidence>
<dbReference type="Proteomes" id="UP000299102">
    <property type="component" value="Unassembled WGS sequence"/>
</dbReference>
<dbReference type="AlphaFoldDB" id="A0A4C1YJ62"/>
<feature type="region of interest" description="Disordered" evidence="1">
    <location>
        <begin position="12"/>
        <end position="42"/>
    </location>
</feature>
<keyword evidence="3" id="KW-1185">Reference proteome</keyword>
<gene>
    <name evidence="2" type="ORF">EVAR_51596_1</name>
</gene>
<dbReference type="OrthoDB" id="6436112at2759"/>
<evidence type="ECO:0000313" key="3">
    <source>
        <dbReference type="Proteomes" id="UP000299102"/>
    </source>
</evidence>
<feature type="compositionally biased region" description="Basic and acidic residues" evidence="1">
    <location>
        <begin position="16"/>
        <end position="32"/>
    </location>
</feature>
<dbReference type="EMBL" id="BGZK01001217">
    <property type="protein sequence ID" value="GBP74669.1"/>
    <property type="molecule type" value="Genomic_DNA"/>
</dbReference>
<comment type="caution">
    <text evidence="2">The sequence shown here is derived from an EMBL/GenBank/DDBJ whole genome shotgun (WGS) entry which is preliminary data.</text>
</comment>